<dbReference type="PROSITE" id="PS50016">
    <property type="entry name" value="ZF_PHD_2"/>
    <property type="match status" value="1"/>
</dbReference>
<feature type="compositionally biased region" description="Basic and acidic residues" evidence="5">
    <location>
        <begin position="153"/>
        <end position="165"/>
    </location>
</feature>
<feature type="region of interest" description="Disordered" evidence="5">
    <location>
        <begin position="125"/>
        <end position="221"/>
    </location>
</feature>
<keyword evidence="1" id="KW-0479">Metal-binding</keyword>
<dbReference type="SUPFAM" id="SSF57903">
    <property type="entry name" value="FYVE/PHD zinc finger"/>
    <property type="match status" value="1"/>
</dbReference>
<evidence type="ECO:0000313" key="7">
    <source>
        <dbReference type="EMBL" id="KAK1926182.1"/>
    </source>
</evidence>
<dbReference type="InterPro" id="IPR011011">
    <property type="entry name" value="Znf_FYVE_PHD"/>
</dbReference>
<dbReference type="SMART" id="SM00249">
    <property type="entry name" value="PHD"/>
    <property type="match status" value="1"/>
</dbReference>
<feature type="compositionally biased region" description="Low complexity" evidence="5">
    <location>
        <begin position="789"/>
        <end position="803"/>
    </location>
</feature>
<feature type="region of interest" description="Disordered" evidence="5">
    <location>
        <begin position="777"/>
        <end position="817"/>
    </location>
</feature>
<sequence>MAGGVMYESPALHEQDDWSRSVGMSGRERDGYDGHALSPTPPHHGIVQPLAGPSYHLNYAQDLSQHEATKYTHSSAYYATDQDGYPVAGSSRLKFPPNFAPQPLGTAAPLLTTASLRSYDSTIPQYYPITSEPRRDGAQKRKRNQTSPSSLESRVETPRRTKSQDDANVVPPAQKRKRLEESGDHSASQLPTPPITGREFEEESGQGPLLSAPQDTPQAPRRKGVVVMKNQEGGRKLELVGVAGGDEKDAVEDASISPRTTTIPALFTDSTGMAMIASQDVLDTEVAWLENGGRSRSPPSSTPPQLQTPAMTHVAMPDTTDSPATALEKMARRLELFREDVKVLEEPMVSTRIEMFGRVAVRKTFAVRFLGLDASASVIEEAQTDDGEGWGAIASSSRSIVKPQWPDNESPWALAGGRRKEKQRKEVEEKSTILRRYLEAVSDEGSEDEESFLPVRYAKGRGKTAHRLAAGLRTPRSRNRPPADSIGSDAKIALVNSLRGRAIVPLPLGRVACVCGARTPAGTAPMIECAGCRSWHHLHCNGIQDHTPLAAQWWCPSCQAQAIAMSTPAHATPRAYAQSDERSSAFKGDYTNIALAPSPVMYPNPAFTHISTTARTPLNRTMASPTSRQHRSRILSYGTDMWAYTEDGPPSSVAPSTPGPSRPDRFSTPRIDDAPFDVTSTPSRHLDFTFGQPSLFGLTPLGARGRVTSGALAEGTPLGSHGAGFGSRGRNVSGAPMSDMIPSRHDFLRDLNKGPQTEVPASPSTRWPHALLGAHNLSPSPFGHRRSASGNKFSSVRSSSKSGLGFGVPEDKEDVEL</sequence>
<evidence type="ECO:0000259" key="6">
    <source>
        <dbReference type="PROSITE" id="PS50016"/>
    </source>
</evidence>
<evidence type="ECO:0000256" key="1">
    <source>
        <dbReference type="ARBA" id="ARBA00022723"/>
    </source>
</evidence>
<dbReference type="Gene3D" id="3.30.40.10">
    <property type="entry name" value="Zinc/RING finger domain, C3HC4 (zinc finger)"/>
    <property type="match status" value="1"/>
</dbReference>
<dbReference type="PANTHER" id="PTHR46201:SF9">
    <property type="entry name" value="PHD FINGER PROTEIN MALE MEIOCYTE DEATH 1"/>
    <property type="match status" value="1"/>
</dbReference>
<feature type="domain" description="PHD-type" evidence="6">
    <location>
        <begin position="510"/>
        <end position="561"/>
    </location>
</feature>
<keyword evidence="8" id="KW-1185">Reference proteome</keyword>
<evidence type="ECO:0000256" key="2">
    <source>
        <dbReference type="ARBA" id="ARBA00022771"/>
    </source>
</evidence>
<reference evidence="7" key="1">
    <citation type="submission" date="2023-02" db="EMBL/GenBank/DDBJ databases">
        <title>Identification and recombinant expression of a fungal hydrolase from Papiliotrema laurentii that hydrolyzes apple cutin and clears colloidal polyester polyurethane.</title>
        <authorList>
            <consortium name="DOE Joint Genome Institute"/>
            <person name="Roman V.A."/>
            <person name="Bojanowski C."/>
            <person name="Crable B.R."/>
            <person name="Wagner D.N."/>
            <person name="Hung C.S."/>
            <person name="Nadeau L.J."/>
            <person name="Schratz L."/>
            <person name="Haridas S."/>
            <person name="Pangilinan J."/>
            <person name="Lipzen A."/>
            <person name="Na H."/>
            <person name="Yan M."/>
            <person name="Ng V."/>
            <person name="Grigoriev I.V."/>
            <person name="Spatafora J.W."/>
            <person name="Barlow D."/>
            <person name="Biffinger J."/>
            <person name="Kelley-Loughnane N."/>
            <person name="Varaljay V.A."/>
            <person name="Crookes-Goodson W.J."/>
        </authorList>
    </citation>
    <scope>NUCLEOTIDE SEQUENCE</scope>
    <source>
        <strain evidence="7">5307AH</strain>
    </source>
</reference>
<dbReference type="Proteomes" id="UP001182556">
    <property type="component" value="Unassembled WGS sequence"/>
</dbReference>
<comment type="caution">
    <text evidence="7">The sequence shown here is derived from an EMBL/GenBank/DDBJ whole genome shotgun (WGS) entry which is preliminary data.</text>
</comment>
<keyword evidence="3" id="KW-0862">Zinc</keyword>
<dbReference type="EMBL" id="JAODAN010000002">
    <property type="protein sequence ID" value="KAK1926182.1"/>
    <property type="molecule type" value="Genomic_DNA"/>
</dbReference>
<dbReference type="PROSITE" id="PS01359">
    <property type="entry name" value="ZF_PHD_1"/>
    <property type="match status" value="1"/>
</dbReference>
<organism evidence="7 8">
    <name type="scientific">Papiliotrema laurentii</name>
    <name type="common">Cryptococcus laurentii</name>
    <dbReference type="NCBI Taxonomy" id="5418"/>
    <lineage>
        <taxon>Eukaryota</taxon>
        <taxon>Fungi</taxon>
        <taxon>Dikarya</taxon>
        <taxon>Basidiomycota</taxon>
        <taxon>Agaricomycotina</taxon>
        <taxon>Tremellomycetes</taxon>
        <taxon>Tremellales</taxon>
        <taxon>Rhynchogastremaceae</taxon>
        <taxon>Papiliotrema</taxon>
    </lineage>
</organism>
<dbReference type="InterPro" id="IPR019787">
    <property type="entry name" value="Znf_PHD-finger"/>
</dbReference>
<dbReference type="AlphaFoldDB" id="A0AAD9L858"/>
<evidence type="ECO:0000256" key="5">
    <source>
        <dbReference type="SAM" id="MobiDB-lite"/>
    </source>
</evidence>
<accession>A0AAD9L858</accession>
<dbReference type="GO" id="GO:0008270">
    <property type="term" value="F:zinc ion binding"/>
    <property type="evidence" value="ECO:0007669"/>
    <property type="project" value="UniProtKB-KW"/>
</dbReference>
<keyword evidence="2 4" id="KW-0863">Zinc-finger</keyword>
<evidence type="ECO:0000256" key="4">
    <source>
        <dbReference type="PROSITE-ProRule" id="PRU00146"/>
    </source>
</evidence>
<dbReference type="InterPro" id="IPR013083">
    <property type="entry name" value="Znf_RING/FYVE/PHD"/>
</dbReference>
<feature type="region of interest" description="Disordered" evidence="5">
    <location>
        <begin position="646"/>
        <end position="680"/>
    </location>
</feature>
<dbReference type="PANTHER" id="PTHR46201">
    <property type="entry name" value="PHD FINGER PROTEIN MALE MEIOCYTE DEATH 1-RELATED"/>
    <property type="match status" value="1"/>
</dbReference>
<protein>
    <recommendedName>
        <fullName evidence="6">PHD-type domain-containing protein</fullName>
    </recommendedName>
</protein>
<name>A0AAD9L858_PAPLA</name>
<dbReference type="InterPro" id="IPR019786">
    <property type="entry name" value="Zinc_finger_PHD-type_CS"/>
</dbReference>
<evidence type="ECO:0000313" key="8">
    <source>
        <dbReference type="Proteomes" id="UP001182556"/>
    </source>
</evidence>
<feature type="region of interest" description="Disordered" evidence="5">
    <location>
        <begin position="1"/>
        <end position="39"/>
    </location>
</feature>
<feature type="compositionally biased region" description="Basic and acidic residues" evidence="5">
    <location>
        <begin position="662"/>
        <end position="673"/>
    </location>
</feature>
<gene>
    <name evidence="7" type="ORF">DB88DRAFT_508292</name>
</gene>
<dbReference type="Pfam" id="PF00628">
    <property type="entry name" value="PHD"/>
    <property type="match status" value="1"/>
</dbReference>
<evidence type="ECO:0000256" key="3">
    <source>
        <dbReference type="ARBA" id="ARBA00022833"/>
    </source>
</evidence>
<dbReference type="InterPro" id="IPR001965">
    <property type="entry name" value="Znf_PHD"/>
</dbReference>
<proteinExistence type="predicted"/>